<gene>
    <name evidence="1" type="primary">alcB</name>
    <name evidence="2" type="ORF">BKA21_001884</name>
    <name evidence="1" type="ORF">Col01nite_19330</name>
</gene>
<name>A0A7Y9FFG7_9CELL</name>
<dbReference type="Pfam" id="PF13523">
    <property type="entry name" value="Acetyltransf_8"/>
    <property type="match status" value="1"/>
</dbReference>
<protein>
    <submittedName>
        <fullName evidence="1">Alcaligin biosynthesis protein</fullName>
    </submittedName>
    <submittedName>
        <fullName evidence="2">Penicillin amidase</fullName>
        <ecNumber evidence="2">3.5.1.11</ecNumber>
    </submittedName>
</protein>
<dbReference type="InterPro" id="IPR016181">
    <property type="entry name" value="Acyl_CoA_acyltransferase"/>
</dbReference>
<proteinExistence type="predicted"/>
<dbReference type="AlphaFoldDB" id="A0A7Y9FFG7"/>
<organism evidence="2 3">
    <name type="scientific">Cellulomonas oligotrophica</name>
    <dbReference type="NCBI Taxonomy" id="931536"/>
    <lineage>
        <taxon>Bacteria</taxon>
        <taxon>Bacillati</taxon>
        <taxon>Actinomycetota</taxon>
        <taxon>Actinomycetes</taxon>
        <taxon>Micrococcales</taxon>
        <taxon>Cellulomonadaceae</taxon>
        <taxon>Cellulomonas</taxon>
    </lineage>
</organism>
<evidence type="ECO:0000313" key="3">
    <source>
        <dbReference type="Proteomes" id="UP000577956"/>
    </source>
</evidence>
<dbReference type="Proteomes" id="UP000618382">
    <property type="component" value="Unassembled WGS sequence"/>
</dbReference>
<accession>A0A7Y9FFG7</accession>
<comment type="caution">
    <text evidence="2">The sequence shown here is derived from an EMBL/GenBank/DDBJ whole genome shotgun (WGS) entry which is preliminary data.</text>
</comment>
<evidence type="ECO:0000313" key="4">
    <source>
        <dbReference type="Proteomes" id="UP000618382"/>
    </source>
</evidence>
<keyword evidence="2" id="KW-0378">Hydrolase</keyword>
<dbReference type="GO" id="GO:0008953">
    <property type="term" value="F:penicillin amidase activity"/>
    <property type="evidence" value="ECO:0007669"/>
    <property type="project" value="UniProtKB-EC"/>
</dbReference>
<evidence type="ECO:0000313" key="2">
    <source>
        <dbReference type="EMBL" id="NYD86335.1"/>
    </source>
</evidence>
<dbReference type="EC" id="3.5.1.11" evidence="2"/>
<dbReference type="Proteomes" id="UP000577956">
    <property type="component" value="Unassembled WGS sequence"/>
</dbReference>
<dbReference type="SUPFAM" id="SSF55729">
    <property type="entry name" value="Acyl-CoA N-acyltransferases (Nat)"/>
    <property type="match status" value="1"/>
</dbReference>
<dbReference type="EMBL" id="JACCBK010000001">
    <property type="protein sequence ID" value="NYD86335.1"/>
    <property type="molecule type" value="Genomic_DNA"/>
</dbReference>
<dbReference type="EMBL" id="BONN01000004">
    <property type="protein sequence ID" value="GIG32774.1"/>
    <property type="molecule type" value="Genomic_DNA"/>
</dbReference>
<dbReference type="PANTHER" id="PTHR31438">
    <property type="entry name" value="LYSINE N-ACYLTRANSFERASE C17G9.06C-RELATED"/>
    <property type="match status" value="1"/>
</dbReference>
<dbReference type="GO" id="GO:0016410">
    <property type="term" value="F:N-acyltransferase activity"/>
    <property type="evidence" value="ECO:0007669"/>
    <property type="project" value="TreeGrafter"/>
</dbReference>
<reference evidence="2 3" key="1">
    <citation type="submission" date="2020-07" db="EMBL/GenBank/DDBJ databases">
        <title>Sequencing the genomes of 1000 actinobacteria strains.</title>
        <authorList>
            <person name="Klenk H.-P."/>
        </authorList>
    </citation>
    <scope>NUCLEOTIDE SEQUENCE [LARGE SCALE GENOMIC DNA]</scope>
    <source>
        <strain evidence="2 3">DSM 24482</strain>
    </source>
</reference>
<sequence length="197" mass="21596">MTATAPDRVTAHLAALGRGGTVDERDLPGLGTLTTTVLDPDAELDVLHAWVTARGTQFWGLAELTREELRETYAYVDRLDHHHALLVRLDGAPVVLLQVYEPALDPVGEVYDVQPGDLGLHVLLGGRPAHVRGTGWTSRLFVALADVLFDQPGVRRLVGEPDARNTPMLRRALLFGAELGPEVDLPTKRARLFFVTR</sequence>
<dbReference type="Gene3D" id="3.40.630.30">
    <property type="match status" value="1"/>
</dbReference>
<dbReference type="PANTHER" id="PTHR31438:SF1">
    <property type="entry name" value="LYSINE N-ACYLTRANSFERASE C17G9.06C-RELATED"/>
    <property type="match status" value="1"/>
</dbReference>
<evidence type="ECO:0000313" key="1">
    <source>
        <dbReference type="EMBL" id="GIG32774.1"/>
    </source>
</evidence>
<dbReference type="RefSeq" id="WP_203793483.1">
    <property type="nucleotide sequence ID" value="NZ_BAABFI010000001.1"/>
</dbReference>
<keyword evidence="4" id="KW-1185">Reference proteome</keyword>
<reference evidence="1 4" key="2">
    <citation type="submission" date="2021-01" db="EMBL/GenBank/DDBJ databases">
        <title>Whole genome shotgun sequence of Cellulomonas oligotrophica NBRC 109435.</title>
        <authorList>
            <person name="Komaki H."/>
            <person name="Tamura T."/>
        </authorList>
    </citation>
    <scope>NUCLEOTIDE SEQUENCE [LARGE SCALE GENOMIC DNA]</scope>
    <source>
        <strain evidence="1 4">NBRC 109435</strain>
    </source>
</reference>